<sequence>MKSSTVNLMVTKVQKQKRPPACFLFPDQNSEPIWAHGFQLWAIMVAVSLVLFLMLLDGTIIVAAVPRITDDFHSLNDIGWYGAAYQLGRYVKDSSSG</sequence>
<dbReference type="AlphaFoldDB" id="A0A9X0ASV7"/>
<dbReference type="GO" id="GO:0005886">
    <property type="term" value="C:plasma membrane"/>
    <property type="evidence" value="ECO:0007669"/>
    <property type="project" value="TreeGrafter"/>
</dbReference>
<protein>
    <recommendedName>
        <fullName evidence="9">Major facilitator superfamily (MFS) profile domain-containing protein</fullName>
    </recommendedName>
</protein>
<evidence type="ECO:0000313" key="8">
    <source>
        <dbReference type="Proteomes" id="UP001152300"/>
    </source>
</evidence>
<dbReference type="GO" id="GO:0022857">
    <property type="term" value="F:transmembrane transporter activity"/>
    <property type="evidence" value="ECO:0007669"/>
    <property type="project" value="TreeGrafter"/>
</dbReference>
<keyword evidence="8" id="KW-1185">Reference proteome</keyword>
<evidence type="ECO:0000256" key="5">
    <source>
        <dbReference type="ARBA" id="ARBA00023136"/>
    </source>
</evidence>
<dbReference type="Proteomes" id="UP001152300">
    <property type="component" value="Unassembled WGS sequence"/>
</dbReference>
<evidence type="ECO:0000256" key="3">
    <source>
        <dbReference type="ARBA" id="ARBA00022692"/>
    </source>
</evidence>
<evidence type="ECO:0000256" key="1">
    <source>
        <dbReference type="ARBA" id="ARBA00004141"/>
    </source>
</evidence>
<comment type="subcellular location">
    <subcellularLocation>
        <location evidence="1">Membrane</location>
        <topology evidence="1">Multi-pass membrane protein</topology>
    </subcellularLocation>
</comment>
<reference evidence="7" key="1">
    <citation type="submission" date="2022-11" db="EMBL/GenBank/DDBJ databases">
        <title>Genome Resource of Sclerotinia nivalis Strain SnTB1, a Plant Pathogen Isolated from American Ginseng.</title>
        <authorList>
            <person name="Fan S."/>
        </authorList>
    </citation>
    <scope>NUCLEOTIDE SEQUENCE</scope>
    <source>
        <strain evidence="7">SnTB1</strain>
    </source>
</reference>
<gene>
    <name evidence="7" type="ORF">OCU04_003898</name>
</gene>
<proteinExistence type="inferred from homology"/>
<keyword evidence="4 6" id="KW-1133">Transmembrane helix</keyword>
<dbReference type="EMBL" id="JAPEIS010000003">
    <property type="protein sequence ID" value="KAJ8068336.1"/>
    <property type="molecule type" value="Genomic_DNA"/>
</dbReference>
<organism evidence="7 8">
    <name type="scientific">Sclerotinia nivalis</name>
    <dbReference type="NCBI Taxonomy" id="352851"/>
    <lineage>
        <taxon>Eukaryota</taxon>
        <taxon>Fungi</taxon>
        <taxon>Dikarya</taxon>
        <taxon>Ascomycota</taxon>
        <taxon>Pezizomycotina</taxon>
        <taxon>Leotiomycetes</taxon>
        <taxon>Helotiales</taxon>
        <taxon>Sclerotiniaceae</taxon>
        <taxon>Sclerotinia</taxon>
    </lineage>
</organism>
<name>A0A9X0ASV7_9HELO</name>
<dbReference type="OrthoDB" id="10021397at2759"/>
<feature type="transmembrane region" description="Helical" evidence="6">
    <location>
        <begin position="40"/>
        <end position="65"/>
    </location>
</feature>
<evidence type="ECO:0000256" key="2">
    <source>
        <dbReference type="ARBA" id="ARBA00007520"/>
    </source>
</evidence>
<comment type="similarity">
    <text evidence="2">Belongs to the major facilitator superfamily. TCR/Tet family.</text>
</comment>
<evidence type="ECO:0000256" key="4">
    <source>
        <dbReference type="ARBA" id="ARBA00022989"/>
    </source>
</evidence>
<evidence type="ECO:0008006" key="9">
    <source>
        <dbReference type="Google" id="ProtNLM"/>
    </source>
</evidence>
<dbReference type="PANTHER" id="PTHR23501">
    <property type="entry name" value="MAJOR FACILITATOR SUPERFAMILY"/>
    <property type="match status" value="1"/>
</dbReference>
<dbReference type="PANTHER" id="PTHR23501:SF193">
    <property type="entry name" value="MULTIDRUG TRANSPORTER, PUTATIVE (AFU_ORTHOLOGUE AFUA_8G00940)-RELATED"/>
    <property type="match status" value="1"/>
</dbReference>
<dbReference type="SUPFAM" id="SSF103473">
    <property type="entry name" value="MFS general substrate transporter"/>
    <property type="match status" value="1"/>
</dbReference>
<comment type="caution">
    <text evidence="7">The sequence shown here is derived from an EMBL/GenBank/DDBJ whole genome shotgun (WGS) entry which is preliminary data.</text>
</comment>
<evidence type="ECO:0000313" key="7">
    <source>
        <dbReference type="EMBL" id="KAJ8068336.1"/>
    </source>
</evidence>
<accession>A0A9X0ASV7</accession>
<evidence type="ECO:0000256" key="6">
    <source>
        <dbReference type="SAM" id="Phobius"/>
    </source>
</evidence>
<keyword evidence="3 6" id="KW-0812">Transmembrane</keyword>
<keyword evidence="5 6" id="KW-0472">Membrane</keyword>
<dbReference type="InterPro" id="IPR036259">
    <property type="entry name" value="MFS_trans_sf"/>
</dbReference>